<dbReference type="EC" id="2.1.4.1" evidence="3"/>
<dbReference type="GO" id="GO:0015068">
    <property type="term" value="F:glycine amidinotransferase activity"/>
    <property type="evidence" value="ECO:0007669"/>
    <property type="project" value="UniProtKB-EC"/>
</dbReference>
<dbReference type="Gene3D" id="3.75.10.10">
    <property type="entry name" value="L-arginine/glycine Amidinotransferase, Chain A"/>
    <property type="match status" value="1"/>
</dbReference>
<comment type="pathway">
    <text evidence="1">Amine and polyamine biosynthesis; creatine biosynthesis; creatine from L-arginine and glycine: step 1/2.</text>
</comment>
<dbReference type="PANTHER" id="PTHR10488">
    <property type="entry name" value="GLYCINE AMIDINOTRANSFERASE, MITOCHONDRIAL"/>
    <property type="match status" value="1"/>
</dbReference>
<sequence>MLAFGSATFQHRCYPLRASFRLYTESVKVSAPVNSHNEWDPLEEVIVGRLEGATIPEWHISGKAVWPSKWWNMFQTQSGLQFPHDLIKGAQAELDHLAKVLQDEGVVVQRPSITPKDFSTPIQTPDFKSPSQLYAAMPRDVLIVFGDEIIEAPMAWRSRYFEYRPFRKLIKEYFKQGAHWTAAPKPQMSDDLYNQNWKPENGHFESVLTEFEPTFDAAEFTRMGRDIFTQRSQVTNEFGINWLRRHLGEKYRIHVLDFQDRNAMHIDGTFVPLRPGQILVNPIRPCTTGVPMKTYSFHGRDYEYRLPEMFRGWEVFIAPEPELSKDHPLFFTSPWTATCNVLVLRPGTLIVEAHEKRAQQAFKSWGFEVIPVPFRNFMPFGGSFHCATVDIRRRGELQSYF</sequence>
<name>F0WD58_9STRA</name>
<dbReference type="InterPro" id="IPR033195">
    <property type="entry name" value="AmidinoTrfase"/>
</dbReference>
<reference evidence="9" key="1">
    <citation type="journal article" date="2011" name="PLoS Biol.">
        <title>Gene gain and loss during evolution of obligate parasitism in the white rust pathogen of Arabidopsis thaliana.</title>
        <authorList>
            <person name="Kemen E."/>
            <person name="Gardiner A."/>
            <person name="Schultz-Larsen T."/>
            <person name="Kemen A.C."/>
            <person name="Balmuth A.L."/>
            <person name="Robert-Seilaniantz A."/>
            <person name="Bailey K."/>
            <person name="Holub E."/>
            <person name="Studholme D.J."/>
            <person name="Maclean D."/>
            <person name="Jones J.D."/>
        </authorList>
    </citation>
    <scope>NUCLEOTIDE SEQUENCE</scope>
</reference>
<feature type="active site" description="Amidino-cysteine intermediate" evidence="8">
    <location>
        <position position="386"/>
    </location>
</feature>
<reference evidence="9" key="2">
    <citation type="submission" date="2011-02" db="EMBL/GenBank/DDBJ databases">
        <authorList>
            <person name="MacLean D."/>
        </authorList>
    </citation>
    <scope>NUCLEOTIDE SEQUENCE</scope>
</reference>
<dbReference type="HOGENOM" id="CLU_047415_1_0_1"/>
<dbReference type="UniPathway" id="UPA00104">
    <property type="reaction ID" value="UER00579"/>
</dbReference>
<feature type="active site" evidence="8">
    <location>
        <position position="265"/>
    </location>
</feature>
<evidence type="ECO:0000256" key="5">
    <source>
        <dbReference type="ARBA" id="ARBA00022679"/>
    </source>
</evidence>
<organism evidence="9">
    <name type="scientific">Albugo laibachii Nc14</name>
    <dbReference type="NCBI Taxonomy" id="890382"/>
    <lineage>
        <taxon>Eukaryota</taxon>
        <taxon>Sar</taxon>
        <taxon>Stramenopiles</taxon>
        <taxon>Oomycota</taxon>
        <taxon>Peronosporomycetes</taxon>
        <taxon>Albuginales</taxon>
        <taxon>Albuginaceae</taxon>
        <taxon>Albugo</taxon>
    </lineage>
</organism>
<dbReference type="EMBL" id="FR824109">
    <property type="protein sequence ID" value="CCA19130.1"/>
    <property type="molecule type" value="Genomic_DNA"/>
</dbReference>
<evidence type="ECO:0000256" key="4">
    <source>
        <dbReference type="ARBA" id="ARBA00016069"/>
    </source>
</evidence>
<dbReference type="GO" id="GO:0006601">
    <property type="term" value="P:creatine biosynthetic process"/>
    <property type="evidence" value="ECO:0007669"/>
    <property type="project" value="UniProtKB-UniPathway"/>
</dbReference>
<evidence type="ECO:0000256" key="2">
    <source>
        <dbReference type="ARBA" id="ARBA00006943"/>
    </source>
</evidence>
<comment type="similarity">
    <text evidence="2">Belongs to the amidinotransferase family.</text>
</comment>
<proteinExistence type="inferred from homology"/>
<evidence type="ECO:0000256" key="8">
    <source>
        <dbReference type="PIRSR" id="PIRSR633195-1"/>
    </source>
</evidence>
<evidence type="ECO:0000256" key="7">
    <source>
        <dbReference type="ARBA" id="ARBA00033346"/>
    </source>
</evidence>
<dbReference type="GO" id="GO:0005758">
    <property type="term" value="C:mitochondrial intermembrane space"/>
    <property type="evidence" value="ECO:0007669"/>
    <property type="project" value="TreeGrafter"/>
</dbReference>
<accession>F0WD58</accession>
<dbReference type="SUPFAM" id="SSF55909">
    <property type="entry name" value="Pentein"/>
    <property type="match status" value="1"/>
</dbReference>
<evidence type="ECO:0000256" key="1">
    <source>
        <dbReference type="ARBA" id="ARBA00004858"/>
    </source>
</evidence>
<evidence type="ECO:0000313" key="9">
    <source>
        <dbReference type="EMBL" id="CCA19130.1"/>
    </source>
</evidence>
<evidence type="ECO:0000256" key="3">
    <source>
        <dbReference type="ARBA" id="ARBA00012351"/>
    </source>
</evidence>
<gene>
    <name evidence="9" type="ORF">ALNC14_052730</name>
</gene>
<dbReference type="AlphaFoldDB" id="F0WD58"/>
<keyword evidence="5" id="KW-0808">Transferase</keyword>
<protein>
    <recommendedName>
        <fullName evidence="4">Glycine amidinotransferase, mitochondrial</fullName>
        <ecNumber evidence="3">2.1.4.1</ecNumber>
    </recommendedName>
    <alternativeName>
        <fullName evidence="6">L-arginine:glycine amidinotransferase</fullName>
    </alternativeName>
    <alternativeName>
        <fullName evidence="7">Transamidinase</fullName>
    </alternativeName>
</protein>
<feature type="active site" evidence="8">
    <location>
        <position position="216"/>
    </location>
</feature>
<evidence type="ECO:0000256" key="6">
    <source>
        <dbReference type="ARBA" id="ARBA00031403"/>
    </source>
</evidence>
<dbReference type="PANTHER" id="PTHR10488:SF1">
    <property type="entry name" value="GLYCINE AMIDINOTRANSFERASE, MITOCHONDRIAL"/>
    <property type="match status" value="1"/>
</dbReference>
<dbReference type="CDD" id="cd21136">
    <property type="entry name" value="amidinotransferase_AGAT-like"/>
    <property type="match status" value="1"/>
</dbReference>